<protein>
    <submittedName>
        <fullName evidence="4">Ribonuclease H-like domain-containing protein</fullName>
    </submittedName>
</protein>
<evidence type="ECO:0000313" key="4">
    <source>
        <dbReference type="EMBL" id="GEU61406.1"/>
    </source>
</evidence>
<keyword evidence="1" id="KW-0175">Coiled coil</keyword>
<sequence>MIVPDTNLVICLLQDKLTSRDKSLDLSAFKASFTENCFTKCQSLSYRLRLSILKNLYVSFGILFDLIRYYKDGDCTRMMRRPRQVNRVHILDFKGLTPDIRQDLAERIRLVYIGDDGQEGLFERCSLLYLHQRSGSKAVSHVDPYSIFKKGHAYKKVTATNLFYLCSMDRGAANIPYLLAQYLFRHAKGKKSGARLSRGHFIRRLAHHFGLVSDDGLRGLSVVTREIPLIDMLQKIVSQLAILGENISQEDLNMKFLRSLPAEWNTHVVVRRNKPDIEIMSFDDLYNNFKIVKQEIKRIVVSSSSSGSSKLTFLSSPYSTNEVDTTSIQVSTASTPINTVSSPNNTANLSDATVYAFLANQPNRFQLVHEDLEQIHKDDLEEIDLKWECKSIRNQESRPRNQDSSRKAVIVEDTSSKAMVAIDGAGFNWSYLGDDEVPTNMALMAFSDSDVHNSKTYSNTYLKSFETLKNQYENLRIELNKYEFDLAKYKRGLFAPPTIDLSNYGLEEFKQPEFESYRPKASKSVYVDTLNIIKKVFDASVIEDWVSDCDEDESEKVAEKSMTSAVGKQGSNVIKSSVFWVWRPKIKGDPQAALRDTGIFNSGYSRHMTENKSFLSNYQEYDRGFAAFVGSSKGVLLKVPRKNNMYSFDLKNVVPSKGLTCLFAKDTNDESNLWHRRVGHINFKTMNKLVKGNLVRGLPLKIFENDHTFVACKKGKQHKASLKRIFRYLKGHPTLGLWYPKDSTLELISYSDSDYAGIELKGYFLNDDYADLVQHASDSVNTAGVFHFGFHQHNKWSSIHQDVNQKEVDIVERAITTDASLEAVQDSDNITKTQTTVMPNVDIPQGIDTGGRPRHQETIGDTSAQTRSKRVLEQPNELPFTKGHTSGSREDRLEENIELTNTVPIPHDSPLTGGYTHGSDEGSITLAKLMETCTILSNMVTQLETKLSTTKAVYNKAFITLTNRVKKLESQLKKKRSKAIIHFSNKEGPSVRIKDSPRHRRIIKEMDKDEKY</sequence>
<feature type="domain" description="GAG-pre-integrase" evidence="3">
    <location>
        <begin position="644"/>
        <end position="717"/>
    </location>
</feature>
<organism evidence="4">
    <name type="scientific">Tanacetum cinerariifolium</name>
    <name type="common">Dalmatian daisy</name>
    <name type="synonym">Chrysanthemum cinerariifolium</name>
    <dbReference type="NCBI Taxonomy" id="118510"/>
    <lineage>
        <taxon>Eukaryota</taxon>
        <taxon>Viridiplantae</taxon>
        <taxon>Streptophyta</taxon>
        <taxon>Embryophyta</taxon>
        <taxon>Tracheophyta</taxon>
        <taxon>Spermatophyta</taxon>
        <taxon>Magnoliopsida</taxon>
        <taxon>eudicotyledons</taxon>
        <taxon>Gunneridae</taxon>
        <taxon>Pentapetalae</taxon>
        <taxon>asterids</taxon>
        <taxon>campanulids</taxon>
        <taxon>Asterales</taxon>
        <taxon>Asteraceae</taxon>
        <taxon>Asteroideae</taxon>
        <taxon>Anthemideae</taxon>
        <taxon>Anthemidinae</taxon>
        <taxon>Tanacetum</taxon>
    </lineage>
</organism>
<accession>A0A6L2LHW4</accession>
<reference evidence="4" key="1">
    <citation type="journal article" date="2019" name="Sci. Rep.">
        <title>Draft genome of Tanacetum cinerariifolium, the natural source of mosquito coil.</title>
        <authorList>
            <person name="Yamashiro T."/>
            <person name="Shiraishi A."/>
            <person name="Satake H."/>
            <person name="Nakayama K."/>
        </authorList>
    </citation>
    <scope>NUCLEOTIDE SEQUENCE</scope>
</reference>
<comment type="caution">
    <text evidence="4">The sequence shown here is derived from an EMBL/GenBank/DDBJ whole genome shotgun (WGS) entry which is preliminary data.</text>
</comment>
<feature type="region of interest" description="Disordered" evidence="2">
    <location>
        <begin position="840"/>
        <end position="868"/>
    </location>
</feature>
<evidence type="ECO:0000256" key="2">
    <source>
        <dbReference type="SAM" id="MobiDB-lite"/>
    </source>
</evidence>
<dbReference type="EMBL" id="BKCJ010004497">
    <property type="protein sequence ID" value="GEU61406.1"/>
    <property type="molecule type" value="Genomic_DNA"/>
</dbReference>
<dbReference type="InterPro" id="IPR025724">
    <property type="entry name" value="GAG-pre-integrase_dom"/>
</dbReference>
<name>A0A6L2LHW4_TANCI</name>
<dbReference type="Pfam" id="PF13976">
    <property type="entry name" value="gag_pre-integrs"/>
    <property type="match status" value="1"/>
</dbReference>
<evidence type="ECO:0000256" key="1">
    <source>
        <dbReference type="SAM" id="Coils"/>
    </source>
</evidence>
<proteinExistence type="predicted"/>
<gene>
    <name evidence="4" type="ORF">Tci_033384</name>
</gene>
<dbReference type="AlphaFoldDB" id="A0A6L2LHW4"/>
<evidence type="ECO:0000259" key="3">
    <source>
        <dbReference type="Pfam" id="PF13976"/>
    </source>
</evidence>
<feature type="coiled-coil region" evidence="1">
    <location>
        <begin position="465"/>
        <end position="492"/>
    </location>
</feature>